<sequence length="290" mass="30865">MDRKGVPLPPVPQGEAPPSDERTGHRIRVRYRKRGRMRFASHRDIARVLERAVRRAGVPVAYSAGFSPRPKISYAGVAPTGVASEAEYFEMVLAEPAGVGQVRIGLDAALPEGLDVAEVVQAGTGGLADRLEASEWRVELPGVAPDDAEQAAAAFLAAGGVEVERLTKKGRRRFDARGAVVRLESVGRSTAGREATYAILRMVIRHTTPAVRPDDVVTGLRHVAGLAPPSSPMMTRLAQGPLDEESGRVADPLRADRKADPPGRAEWTPRPSPPAEGAHAPPSTGDAGER</sequence>
<keyword evidence="4" id="KW-1185">Reference proteome</keyword>
<evidence type="ECO:0000259" key="2">
    <source>
        <dbReference type="Pfam" id="PF10105"/>
    </source>
</evidence>
<name>A0A7W8QRJ1_9ACTN</name>
<proteinExistence type="predicted"/>
<feature type="domain" description="DUF2344" evidence="2">
    <location>
        <begin position="26"/>
        <end position="213"/>
    </location>
</feature>
<dbReference type="Proteomes" id="UP000572635">
    <property type="component" value="Unassembled WGS sequence"/>
</dbReference>
<feature type="region of interest" description="Disordered" evidence="1">
    <location>
        <begin position="1"/>
        <end position="25"/>
    </location>
</feature>
<dbReference type="InterPro" id="IPR018768">
    <property type="entry name" value="DUF2344"/>
</dbReference>
<dbReference type="NCBIfam" id="TIGR03936">
    <property type="entry name" value="sam_1_link_chp"/>
    <property type="match status" value="1"/>
</dbReference>
<comment type="caution">
    <text evidence="3">The sequence shown here is derived from an EMBL/GenBank/DDBJ whole genome shotgun (WGS) entry which is preliminary data.</text>
</comment>
<feature type="compositionally biased region" description="Basic and acidic residues" evidence="1">
    <location>
        <begin position="245"/>
        <end position="263"/>
    </location>
</feature>
<evidence type="ECO:0000256" key="1">
    <source>
        <dbReference type="SAM" id="MobiDB-lite"/>
    </source>
</evidence>
<evidence type="ECO:0000313" key="3">
    <source>
        <dbReference type="EMBL" id="MBB5435307.1"/>
    </source>
</evidence>
<protein>
    <submittedName>
        <fullName evidence="3">Radical SAM-linked protein</fullName>
    </submittedName>
</protein>
<accession>A0A7W8QRJ1</accession>
<dbReference type="EMBL" id="JACHDB010000002">
    <property type="protein sequence ID" value="MBB5435307.1"/>
    <property type="molecule type" value="Genomic_DNA"/>
</dbReference>
<dbReference type="RefSeq" id="WP_281397995.1">
    <property type="nucleotide sequence ID" value="NZ_JACHDB010000002.1"/>
</dbReference>
<organism evidence="3 4">
    <name type="scientific">Nocardiopsis composta</name>
    <dbReference type="NCBI Taxonomy" id="157465"/>
    <lineage>
        <taxon>Bacteria</taxon>
        <taxon>Bacillati</taxon>
        <taxon>Actinomycetota</taxon>
        <taxon>Actinomycetes</taxon>
        <taxon>Streptosporangiales</taxon>
        <taxon>Nocardiopsidaceae</taxon>
        <taxon>Nocardiopsis</taxon>
    </lineage>
</organism>
<feature type="region of interest" description="Disordered" evidence="1">
    <location>
        <begin position="225"/>
        <end position="290"/>
    </location>
</feature>
<dbReference type="AlphaFoldDB" id="A0A7W8QRJ1"/>
<reference evidence="3 4" key="1">
    <citation type="submission" date="2020-08" db="EMBL/GenBank/DDBJ databases">
        <title>Sequencing the genomes of 1000 actinobacteria strains.</title>
        <authorList>
            <person name="Klenk H.-P."/>
        </authorList>
    </citation>
    <scope>NUCLEOTIDE SEQUENCE [LARGE SCALE GENOMIC DNA]</scope>
    <source>
        <strain evidence="3 4">DSM 44551</strain>
    </source>
</reference>
<evidence type="ECO:0000313" key="4">
    <source>
        <dbReference type="Proteomes" id="UP000572635"/>
    </source>
</evidence>
<gene>
    <name evidence="3" type="ORF">HDA36_005455</name>
</gene>
<dbReference type="Pfam" id="PF10105">
    <property type="entry name" value="DUF2344"/>
    <property type="match status" value="1"/>
</dbReference>